<keyword evidence="4" id="KW-0560">Oxidoreductase</keyword>
<organism evidence="11 12">
    <name type="scientific">Pyricularia grisea</name>
    <name type="common">Crabgrass-specific blast fungus</name>
    <name type="synonym">Magnaporthe grisea</name>
    <dbReference type="NCBI Taxonomy" id="148305"/>
    <lineage>
        <taxon>Eukaryota</taxon>
        <taxon>Fungi</taxon>
        <taxon>Dikarya</taxon>
        <taxon>Ascomycota</taxon>
        <taxon>Pezizomycotina</taxon>
        <taxon>Sordariomycetes</taxon>
        <taxon>Sordariomycetidae</taxon>
        <taxon>Magnaporthales</taxon>
        <taxon>Pyriculariaceae</taxon>
        <taxon>Pyricularia</taxon>
    </lineage>
</organism>
<dbReference type="Gene3D" id="3.40.47.10">
    <property type="match status" value="1"/>
</dbReference>
<dbReference type="InterPro" id="IPR020807">
    <property type="entry name" value="PKS_DH"/>
</dbReference>
<dbReference type="SUPFAM" id="SSF53901">
    <property type="entry name" value="Thiolase-like"/>
    <property type="match status" value="1"/>
</dbReference>
<dbReference type="FunFam" id="3.40.50.720:FF:000209">
    <property type="entry name" value="Polyketide synthase Pks12"/>
    <property type="match status" value="1"/>
</dbReference>
<dbReference type="PROSITE" id="PS00606">
    <property type="entry name" value="KS3_1"/>
    <property type="match status" value="1"/>
</dbReference>
<dbReference type="InterPro" id="IPR036291">
    <property type="entry name" value="NAD(P)-bd_dom_sf"/>
</dbReference>
<feature type="region of interest" description="C-terminal hotdog fold" evidence="6">
    <location>
        <begin position="1066"/>
        <end position="1222"/>
    </location>
</feature>
<dbReference type="SMART" id="SM00827">
    <property type="entry name" value="PKS_AT"/>
    <property type="match status" value="1"/>
</dbReference>
<dbReference type="Proteomes" id="UP000515153">
    <property type="component" value="Unplaced"/>
</dbReference>
<keyword evidence="3" id="KW-0808">Transferase</keyword>
<reference evidence="12" key="3">
    <citation type="submission" date="2025-08" db="UniProtKB">
        <authorList>
            <consortium name="RefSeq"/>
        </authorList>
    </citation>
    <scope>IDENTIFICATION</scope>
    <source>
        <strain evidence="12">NI907</strain>
    </source>
</reference>
<feature type="domain" description="Carrier" evidence="8">
    <location>
        <begin position="2257"/>
        <end position="2334"/>
    </location>
</feature>
<dbReference type="InterPro" id="IPR011032">
    <property type="entry name" value="GroES-like_sf"/>
</dbReference>
<dbReference type="GO" id="GO:0004312">
    <property type="term" value="F:fatty acid synthase activity"/>
    <property type="evidence" value="ECO:0007669"/>
    <property type="project" value="TreeGrafter"/>
</dbReference>
<dbReference type="Gene3D" id="3.30.70.3290">
    <property type="match status" value="1"/>
</dbReference>
<dbReference type="InterPro" id="IPR013968">
    <property type="entry name" value="PKS_KR"/>
</dbReference>
<dbReference type="GO" id="GO:0004315">
    <property type="term" value="F:3-oxoacyl-[acyl-carrier-protein] synthase activity"/>
    <property type="evidence" value="ECO:0007669"/>
    <property type="project" value="InterPro"/>
</dbReference>
<dbReference type="PROSITE" id="PS52019">
    <property type="entry name" value="PKS_MFAS_DH"/>
    <property type="match status" value="1"/>
</dbReference>
<dbReference type="Pfam" id="PF00698">
    <property type="entry name" value="Acyl_transf_1"/>
    <property type="match status" value="1"/>
</dbReference>
<dbReference type="CDD" id="cd05195">
    <property type="entry name" value="enoyl_red"/>
    <property type="match status" value="1"/>
</dbReference>
<evidence type="ECO:0000256" key="6">
    <source>
        <dbReference type="PROSITE-ProRule" id="PRU01363"/>
    </source>
</evidence>
<protein>
    <recommendedName>
        <fullName evidence="13">Carrier domain-containing protein</fullName>
    </recommendedName>
</protein>
<evidence type="ECO:0000313" key="12">
    <source>
        <dbReference type="RefSeq" id="XP_030986195.1"/>
    </source>
</evidence>
<dbReference type="InterPro" id="IPR001227">
    <property type="entry name" value="Ac_transferase_dom_sf"/>
</dbReference>
<dbReference type="Pfam" id="PF23297">
    <property type="entry name" value="ACP_SdgA_C"/>
    <property type="match status" value="1"/>
</dbReference>
<dbReference type="SMART" id="SM00829">
    <property type="entry name" value="PKS_ER"/>
    <property type="match status" value="1"/>
</dbReference>
<dbReference type="SUPFAM" id="SSF55048">
    <property type="entry name" value="Probable ACP-binding domain of malonyl-CoA ACP transacylase"/>
    <property type="match status" value="1"/>
</dbReference>
<dbReference type="InterPro" id="IPR016036">
    <property type="entry name" value="Malonyl_transacylase_ACP-bd"/>
</dbReference>
<feature type="region of interest" description="N-terminal hotdog fold" evidence="6">
    <location>
        <begin position="906"/>
        <end position="1042"/>
    </location>
</feature>
<dbReference type="InterPro" id="IPR032821">
    <property type="entry name" value="PKS_assoc"/>
</dbReference>
<dbReference type="GO" id="GO:0044550">
    <property type="term" value="P:secondary metabolite biosynthetic process"/>
    <property type="evidence" value="ECO:0007669"/>
    <property type="project" value="UniProtKB-ARBA"/>
</dbReference>
<dbReference type="Gene3D" id="3.40.50.720">
    <property type="entry name" value="NAD(P)-binding Rossmann-like Domain"/>
    <property type="match status" value="2"/>
</dbReference>
<feature type="compositionally biased region" description="Basic and acidic residues" evidence="7">
    <location>
        <begin position="39"/>
        <end position="48"/>
    </location>
</feature>
<dbReference type="Pfam" id="PF16197">
    <property type="entry name" value="KAsynt_C_assoc"/>
    <property type="match status" value="1"/>
</dbReference>
<sequence length="2339" mass="251586">MSSPIAVVGLACRLPDDVSCPEELWQVILEQRDTLSEPGDRWNTDGFHHPGRSKSRTTASRKSHFLKRDVMAFDAPFFNVNAAEALSMAPEQRIVLEVTYEALENAGLTLEAVAGSKTGCYVGTCGTDYRDSIVRDTETAPRYTAIGFTNEMPANRVSWFYNMKGPSMTLSTACSSSLSAIHVACQGLLTGETDMAVAGGVNLMLNPDMLIFLNRMGFSSPEGRSKSFDASGDGYGRGEGCGIVVLKRLDDAIRDKDPIRAIIRGTGINSDGYTQGFTTPSTESQAALIREVYSRAGLDVADTQFFECHGTGTKVGDPLETKAVYETIAAKKSQPLVIGSVKPNIGHLESASGVAALIKSILALEKGLIPPQVFFKTPNPAIPFEEWNLKVPTTLMPWPATRGPRRVSINNFGVGGTNAHVIVDSAPPRRGGGGQESTGRKKQRLFVVSSRDNSGVVRVARSLAAYLDKHSAKASPVADLAYTLGSKRSRLPWKTFCIASGPTDLRANLLALTADTAVRASGAGRIGFVFTGQGAQWATMGLKLMEFPVFKRSFEQCQSYLKDLDCPWDAAEELSKPVETSRIKSPWLSQPMCTIIQIGLVDLLASWNVTPAKVVGHSSGEIAAAYCAGFLSAREAVEVAYLRGKLCAGLIEDEGRNGSTGGMLAVACSREKAEELISEVDAGYLTVACVNSPSNVTISGDVAAIEQLHDKLKTMSVFVARLKVDVAYHSNHMQKIFPDYVQSLAQLHPSGSDRNITMVSSVEAAEVDAEAVNGFYWGRNLVSPVLFSDALAELVRPGQGPSTVDVLVEIGPHGALKSSVGEILATINAKAVEHMSSLSRGKDDQLMVLTLAGNLFTRGIDIDMDQVNGAGTLLTDLPPYPWQHSKRFDASSRIAREYNMRDYPPSSLLGAPMPSVGPGEHIWRGYLDLAEEGWVRHHVIGGAILYPGAGLVAMALEGARRLADPGRTIRSVKLRDVAFGLATIVNDERATELVLHTRPHILGTLGSSPAAWLEFSISSSGGPDMPLRENCHGLMRIEYEGVGDGEEEAAVSSALVDYQAAAAACTDELTVEDFYRDAAATGLGFGPTFQNMQKIWYRPGEAVYQIRIADPGETYSSAQPGRTHFIHPTTMDSIVQTTFAAMYAGPGKPVTELFIPTFVKELEFSADLPFDVGTTLQGFTTAKAHGIGEIDATMDIFDDQSSRRYVKIRGYRATAEARSDTSGEVVSDIKPGLAYSTRWENSLDLVSREDLVKVATGQTPDERLAKIVAMILHQSPNTTTLEVLDGKSRAIHPTIVADPRPQQIKYAVLEGSPAPDVDGEVLELKPGKAAETQFDLVIIGQGSSQSLNDRVIFDHILGHVKPGGRIIFGFDYEQLSRAALPGAQVDVLGHGSDAATILTVPLLTNGHAAPAMTNGHTTPPLTNGHAPVAVNGDTTSFQDKVLLVQPASPNGAVQSFSGQLAQVLQDQGFETDTVTWSPEVASAAPVKHVISLLELDTPFMDSLSQSDFDLLKGLVLKAESLLWLTALSGPSAYVIDGALRVARRELGNQQLKVLHMSSLDNGPALAVKALVSDETEFLQDDQGFLKIGRVVEDHNLNAQVSSYEGTGTHMESIAACGLPLKLSISKPGLLDTLYFGPREEPAELKENEVEIQIKASGMNFRDVMISMGLINYPHLGFEGAGVVSRTGSKVTNVQVGDRVSAHVFGSHSNIVRTIDIWCAKIPDSMSYQEGASLPVVFTTAYHALVNIAKLRPKQSVLIHAAAGGVGQAAIQIARHLDLQIYVTVGSEDKKELIVNRYGIPKEHIFDSRSASFVMGIKRVTGGRGVDCVLNSLSGELLRQSWYCLAPLGTFVEIGNRDINDNTRLDMAPFSAGTTFTSFPPLEVLSGNPEIMADNWRKVFDHIREGTFHAPTPLTVIPVHKVKDAFRLMQHGKHRGKIVLSFENSNDEVPVLRNPRTALSLDPSGTYLLVGGLGGLGRSLAEMLVDSGARNIAFISRSGMTQPAAKAIVEQLSVRPNVNVKVYAGDVSNQASLATALKSCSDELPPIKGVFQMAMVLRDAVFENMTADQWTATVKPKIDGTRNLHEYFGSDKPLDFFIMFSSLSGVIGNRGQANYAAGNTYQDALAHHRRSLGLNACAVDLGIMLDVGVLAETGTAGDLVKWERLMGIKEPTFHALIKTVVNGGRSPDFPAQITVGLATAGVFQAAGIPFPDWLAEARFGHLATTSSDAATADAGAEGNKSTSASLPAQLAAAKTTEEALTAMIDGLVDRLSAVVSIPTSEVDTSRPMYMYGVDSLVAMEFRNWLQREIKADIVLFEVLEAVPITKFAEKVVSRTKLLKI</sequence>
<dbReference type="Pfam" id="PF08659">
    <property type="entry name" value="KR"/>
    <property type="match status" value="1"/>
</dbReference>
<feature type="compositionally biased region" description="Basic residues" evidence="7">
    <location>
        <begin position="49"/>
        <end position="60"/>
    </location>
</feature>
<dbReference type="SUPFAM" id="SSF52151">
    <property type="entry name" value="FabD/lysophospholipase-like"/>
    <property type="match status" value="1"/>
</dbReference>
<dbReference type="Pfam" id="PF00109">
    <property type="entry name" value="ketoacyl-synt"/>
    <property type="match status" value="1"/>
</dbReference>
<evidence type="ECO:0000256" key="3">
    <source>
        <dbReference type="ARBA" id="ARBA00022679"/>
    </source>
</evidence>
<dbReference type="InterPro" id="IPR014043">
    <property type="entry name" value="Acyl_transferase_dom"/>
</dbReference>
<accession>A0A6P8BG71</accession>
<evidence type="ECO:0000313" key="11">
    <source>
        <dbReference type="Proteomes" id="UP000515153"/>
    </source>
</evidence>
<keyword evidence="5" id="KW-0511">Multifunctional enzyme</keyword>
<evidence type="ECO:0000256" key="1">
    <source>
        <dbReference type="ARBA" id="ARBA00022450"/>
    </source>
</evidence>
<evidence type="ECO:0000259" key="9">
    <source>
        <dbReference type="PROSITE" id="PS52004"/>
    </source>
</evidence>
<feature type="domain" description="Ketosynthase family 3 (KS3)" evidence="9">
    <location>
        <begin position="2"/>
        <end position="425"/>
    </location>
</feature>
<evidence type="ECO:0000256" key="7">
    <source>
        <dbReference type="SAM" id="MobiDB-lite"/>
    </source>
</evidence>
<evidence type="ECO:0000256" key="5">
    <source>
        <dbReference type="ARBA" id="ARBA00023268"/>
    </source>
</evidence>
<dbReference type="InterPro" id="IPR042104">
    <property type="entry name" value="PKS_dehydratase_sf"/>
</dbReference>
<dbReference type="SMART" id="SM00825">
    <property type="entry name" value="PKS_KS"/>
    <property type="match status" value="1"/>
</dbReference>
<dbReference type="Pfam" id="PF14765">
    <property type="entry name" value="PS-DH"/>
    <property type="match status" value="1"/>
</dbReference>
<dbReference type="InterPro" id="IPR049552">
    <property type="entry name" value="PKS_DH_N"/>
</dbReference>
<dbReference type="CDD" id="cd00833">
    <property type="entry name" value="PKS"/>
    <property type="match status" value="1"/>
</dbReference>
<dbReference type="InterPro" id="IPR020841">
    <property type="entry name" value="PKS_Beta-ketoAc_synthase_dom"/>
</dbReference>
<dbReference type="PANTHER" id="PTHR43775">
    <property type="entry name" value="FATTY ACID SYNTHASE"/>
    <property type="match status" value="1"/>
</dbReference>
<feature type="active site" description="Proton donor; for dehydratase activity" evidence="6">
    <location>
        <position position="1132"/>
    </location>
</feature>
<feature type="domain" description="PKS/mFAS DH" evidence="10">
    <location>
        <begin position="906"/>
        <end position="1222"/>
    </location>
</feature>
<dbReference type="GeneID" id="41957045"/>
<dbReference type="InterPro" id="IPR018201">
    <property type="entry name" value="Ketoacyl_synth_AS"/>
</dbReference>
<dbReference type="GO" id="GO:1901336">
    <property type="term" value="P:lactone biosynthetic process"/>
    <property type="evidence" value="ECO:0007669"/>
    <property type="project" value="UniProtKB-ARBA"/>
</dbReference>
<dbReference type="SMART" id="SM00822">
    <property type="entry name" value="PKS_KR"/>
    <property type="match status" value="1"/>
</dbReference>
<proteinExistence type="predicted"/>
<reference evidence="12" key="2">
    <citation type="submission" date="2019-10" db="EMBL/GenBank/DDBJ databases">
        <authorList>
            <consortium name="NCBI Genome Project"/>
        </authorList>
    </citation>
    <scope>NUCLEOTIDE SEQUENCE</scope>
    <source>
        <strain evidence="12">NI907</strain>
    </source>
</reference>
<dbReference type="GO" id="GO:0016491">
    <property type="term" value="F:oxidoreductase activity"/>
    <property type="evidence" value="ECO:0007669"/>
    <property type="project" value="UniProtKB-KW"/>
</dbReference>
<dbReference type="SMART" id="SM00823">
    <property type="entry name" value="PKS_PP"/>
    <property type="match status" value="1"/>
</dbReference>
<dbReference type="SMART" id="SM00826">
    <property type="entry name" value="PKS_DH"/>
    <property type="match status" value="1"/>
</dbReference>
<dbReference type="Gene3D" id="3.90.180.10">
    <property type="entry name" value="Medium-chain alcohol dehydrogenases, catalytic domain"/>
    <property type="match status" value="1"/>
</dbReference>
<dbReference type="InterPro" id="IPR020806">
    <property type="entry name" value="PKS_PP-bd"/>
</dbReference>
<dbReference type="Pfam" id="PF02801">
    <property type="entry name" value="Ketoacyl-synt_C"/>
    <property type="match status" value="1"/>
</dbReference>
<dbReference type="PROSITE" id="PS52004">
    <property type="entry name" value="KS3_2"/>
    <property type="match status" value="1"/>
</dbReference>
<dbReference type="InterPro" id="IPR049551">
    <property type="entry name" value="PKS_DH_C"/>
</dbReference>
<keyword evidence="1" id="KW-0596">Phosphopantetheine</keyword>
<dbReference type="SUPFAM" id="SSF51735">
    <property type="entry name" value="NAD(P)-binding Rossmann-fold domains"/>
    <property type="match status" value="2"/>
</dbReference>
<evidence type="ECO:0000259" key="10">
    <source>
        <dbReference type="PROSITE" id="PS52019"/>
    </source>
</evidence>
<dbReference type="Gene3D" id="1.10.1200.10">
    <property type="entry name" value="ACP-like"/>
    <property type="match status" value="1"/>
</dbReference>
<dbReference type="GO" id="GO:0031177">
    <property type="term" value="F:phosphopantetheine binding"/>
    <property type="evidence" value="ECO:0007669"/>
    <property type="project" value="InterPro"/>
</dbReference>
<feature type="region of interest" description="Disordered" evidence="7">
    <location>
        <begin position="39"/>
        <end position="60"/>
    </location>
</feature>
<dbReference type="SUPFAM" id="SSF47336">
    <property type="entry name" value="ACP-like"/>
    <property type="match status" value="1"/>
</dbReference>
<dbReference type="Gene3D" id="3.10.129.110">
    <property type="entry name" value="Polyketide synthase dehydratase"/>
    <property type="match status" value="1"/>
</dbReference>
<dbReference type="SUPFAM" id="SSF50129">
    <property type="entry name" value="GroES-like"/>
    <property type="match status" value="1"/>
</dbReference>
<dbReference type="Pfam" id="PF13602">
    <property type="entry name" value="ADH_zinc_N_2"/>
    <property type="match status" value="1"/>
</dbReference>
<evidence type="ECO:0008006" key="13">
    <source>
        <dbReference type="Google" id="ProtNLM"/>
    </source>
</evidence>
<dbReference type="InterPro" id="IPR020843">
    <property type="entry name" value="ER"/>
</dbReference>
<dbReference type="Gene3D" id="3.40.366.10">
    <property type="entry name" value="Malonyl-Coenzyme A Acyl Carrier Protein, domain 2"/>
    <property type="match status" value="1"/>
</dbReference>
<dbReference type="InterPro" id="IPR009081">
    <property type="entry name" value="PP-bd_ACP"/>
</dbReference>
<dbReference type="InterPro" id="IPR014031">
    <property type="entry name" value="Ketoacyl_synth_C"/>
</dbReference>
<evidence type="ECO:0000256" key="2">
    <source>
        <dbReference type="ARBA" id="ARBA00022553"/>
    </source>
</evidence>
<dbReference type="InterPro" id="IPR014030">
    <property type="entry name" value="Ketoacyl_synth_N"/>
</dbReference>
<dbReference type="PROSITE" id="PS50075">
    <property type="entry name" value="CARRIER"/>
    <property type="match status" value="1"/>
</dbReference>
<dbReference type="Pfam" id="PF21089">
    <property type="entry name" value="PKS_DH_N"/>
    <property type="match status" value="1"/>
</dbReference>
<gene>
    <name evidence="12" type="ORF">PgNI_02065</name>
</gene>
<dbReference type="InterPro" id="IPR050091">
    <property type="entry name" value="PKS_NRPS_Biosynth_Enz"/>
</dbReference>
<dbReference type="Pfam" id="PF08240">
    <property type="entry name" value="ADH_N"/>
    <property type="match status" value="1"/>
</dbReference>
<evidence type="ECO:0000259" key="8">
    <source>
        <dbReference type="PROSITE" id="PS50075"/>
    </source>
</evidence>
<dbReference type="InterPro" id="IPR013154">
    <property type="entry name" value="ADH-like_N"/>
</dbReference>
<dbReference type="KEGG" id="pgri:PgNI_02065"/>
<keyword evidence="2" id="KW-0597">Phosphoprotein</keyword>
<reference evidence="12" key="1">
    <citation type="journal article" date="2019" name="Mol. Biol. Evol.">
        <title>Blast fungal genomes show frequent chromosomal changes, gene gains and losses, and effector gene turnover.</title>
        <authorList>
            <person name="Gomez Luciano L.B."/>
            <person name="Jason Tsai I."/>
            <person name="Chuma I."/>
            <person name="Tosa Y."/>
            <person name="Chen Y.H."/>
            <person name="Li J.Y."/>
            <person name="Li M.Y."/>
            <person name="Jade Lu M.Y."/>
            <person name="Nakayashiki H."/>
            <person name="Li W.H."/>
        </authorList>
    </citation>
    <scope>NUCLEOTIDE SEQUENCE</scope>
    <source>
        <strain evidence="12">NI907</strain>
    </source>
</reference>
<dbReference type="InterPro" id="IPR049900">
    <property type="entry name" value="PKS_mFAS_DH"/>
</dbReference>
<dbReference type="InterPro" id="IPR016035">
    <property type="entry name" value="Acyl_Trfase/lysoPLipase"/>
</dbReference>
<dbReference type="InterPro" id="IPR057326">
    <property type="entry name" value="KR_dom"/>
</dbReference>
<dbReference type="InterPro" id="IPR036736">
    <property type="entry name" value="ACP-like_sf"/>
</dbReference>
<keyword evidence="11" id="KW-1185">Reference proteome</keyword>
<dbReference type="PANTHER" id="PTHR43775:SF29">
    <property type="entry name" value="ASPERFURANONE POLYKETIDE SYNTHASE AFOG-RELATED"/>
    <property type="match status" value="1"/>
</dbReference>
<evidence type="ECO:0000256" key="4">
    <source>
        <dbReference type="ARBA" id="ARBA00023002"/>
    </source>
</evidence>
<dbReference type="GO" id="GO:0006633">
    <property type="term" value="P:fatty acid biosynthetic process"/>
    <property type="evidence" value="ECO:0007669"/>
    <property type="project" value="InterPro"/>
</dbReference>
<dbReference type="InterPro" id="IPR016039">
    <property type="entry name" value="Thiolase-like"/>
</dbReference>
<feature type="active site" description="Proton acceptor; for dehydratase activity" evidence="6">
    <location>
        <position position="938"/>
    </location>
</feature>
<dbReference type="RefSeq" id="XP_030986195.1">
    <property type="nucleotide sequence ID" value="XM_031122133.1"/>
</dbReference>
<name>A0A6P8BG71_PYRGI</name>